<evidence type="ECO:0000313" key="3">
    <source>
        <dbReference type="Proteomes" id="UP001367316"/>
    </source>
</evidence>
<name>A0ABR1NAH7_9PEZI</name>
<evidence type="ECO:0000256" key="1">
    <source>
        <dbReference type="SAM" id="MobiDB-lite"/>
    </source>
</evidence>
<feature type="compositionally biased region" description="Low complexity" evidence="1">
    <location>
        <begin position="9"/>
        <end position="22"/>
    </location>
</feature>
<gene>
    <name evidence="2" type="ORF">JOL62DRAFT_55857</name>
</gene>
<evidence type="ECO:0000313" key="2">
    <source>
        <dbReference type="EMBL" id="KAK7611442.1"/>
    </source>
</evidence>
<protein>
    <submittedName>
        <fullName evidence="2">Uncharacterized protein</fullName>
    </submittedName>
</protein>
<keyword evidence="3" id="KW-1185">Reference proteome</keyword>
<sequence length="221" mass="24532">MAKRAAQNVGKLVKKGSSSSLKAGRPLASASTPKMFSPSSSNDSQRTPSPTKLGAQQKPKTGGDKTGSQIKPQVPQATQTQRPDMEQTKHLWTTSKGIEVRMSTRQSQGSQSSLVVREKNCMDFRQRITDEVHKHMNMIKKDNDPRVALVQAVAMDGGHNSDPERSDQTLHFNIFMIQSDGSMYCAHVTRYEEDQEESDKTAPWACHRSSSPYRGRGKGRK</sequence>
<proteinExistence type="predicted"/>
<dbReference type="EMBL" id="JBBPBF010000013">
    <property type="protein sequence ID" value="KAK7611442.1"/>
    <property type="molecule type" value="Genomic_DNA"/>
</dbReference>
<feature type="region of interest" description="Disordered" evidence="1">
    <location>
        <begin position="195"/>
        <end position="221"/>
    </location>
</feature>
<accession>A0ABR1NAH7</accession>
<feature type="compositionally biased region" description="Polar residues" evidence="1">
    <location>
        <begin position="66"/>
        <end position="82"/>
    </location>
</feature>
<reference evidence="2 3" key="1">
    <citation type="submission" date="2024-04" db="EMBL/GenBank/DDBJ databases">
        <title>Phyllosticta paracitricarpa is synonymous to the EU quarantine fungus P. citricarpa based on phylogenomic analyses.</title>
        <authorList>
            <consortium name="Lawrence Berkeley National Laboratory"/>
            <person name="Van ingen-buijs V.A."/>
            <person name="Van westerhoven A.C."/>
            <person name="Haridas S."/>
            <person name="Skiadas P."/>
            <person name="Martin F."/>
            <person name="Groenewald J.Z."/>
            <person name="Crous P.W."/>
            <person name="Seidl M.F."/>
        </authorList>
    </citation>
    <scope>NUCLEOTIDE SEQUENCE [LARGE SCALE GENOMIC DNA]</scope>
    <source>
        <strain evidence="2 3">CBS 141358</strain>
    </source>
</reference>
<feature type="region of interest" description="Disordered" evidence="1">
    <location>
        <begin position="1"/>
        <end position="89"/>
    </location>
</feature>
<comment type="caution">
    <text evidence="2">The sequence shown here is derived from an EMBL/GenBank/DDBJ whole genome shotgun (WGS) entry which is preliminary data.</text>
</comment>
<dbReference type="Proteomes" id="UP001367316">
    <property type="component" value="Unassembled WGS sequence"/>
</dbReference>
<organism evidence="2 3">
    <name type="scientific">Phyllosticta paracitricarpa</name>
    <dbReference type="NCBI Taxonomy" id="2016321"/>
    <lineage>
        <taxon>Eukaryota</taxon>
        <taxon>Fungi</taxon>
        <taxon>Dikarya</taxon>
        <taxon>Ascomycota</taxon>
        <taxon>Pezizomycotina</taxon>
        <taxon>Dothideomycetes</taxon>
        <taxon>Dothideomycetes incertae sedis</taxon>
        <taxon>Botryosphaeriales</taxon>
        <taxon>Phyllostictaceae</taxon>
        <taxon>Phyllosticta</taxon>
    </lineage>
</organism>
<feature type="compositionally biased region" description="Polar residues" evidence="1">
    <location>
        <begin position="29"/>
        <end position="50"/>
    </location>
</feature>